<dbReference type="GO" id="GO:0005789">
    <property type="term" value="C:endoplasmic reticulum membrane"/>
    <property type="evidence" value="ECO:0007669"/>
    <property type="project" value="UniProtKB-SubCell"/>
</dbReference>
<evidence type="ECO:0000256" key="9">
    <source>
        <dbReference type="ARBA" id="ARBA00023002"/>
    </source>
</evidence>
<comment type="similarity">
    <text evidence="4 14">Belongs to the cytochrome P450 family.</text>
</comment>
<dbReference type="InterPro" id="IPR050476">
    <property type="entry name" value="Insect_CytP450_Detox"/>
</dbReference>
<evidence type="ECO:0000256" key="3">
    <source>
        <dbReference type="ARBA" id="ARBA00004406"/>
    </source>
</evidence>
<dbReference type="CDD" id="cd11056">
    <property type="entry name" value="CYP6-like"/>
    <property type="match status" value="1"/>
</dbReference>
<evidence type="ECO:0000313" key="15">
    <source>
        <dbReference type="EMBL" id="CAG9769276.1"/>
    </source>
</evidence>
<keyword evidence="12" id="KW-0472">Membrane</keyword>
<evidence type="ECO:0000256" key="10">
    <source>
        <dbReference type="ARBA" id="ARBA00023004"/>
    </source>
</evidence>
<dbReference type="InterPro" id="IPR036396">
    <property type="entry name" value="Cyt_P450_sf"/>
</dbReference>
<dbReference type="EMBL" id="OU892281">
    <property type="protein sequence ID" value="CAG9769276.1"/>
    <property type="molecule type" value="Genomic_DNA"/>
</dbReference>
<evidence type="ECO:0000256" key="1">
    <source>
        <dbReference type="ARBA" id="ARBA00001971"/>
    </source>
</evidence>
<dbReference type="PANTHER" id="PTHR24292:SF100">
    <property type="entry name" value="CYTOCHROME P450 6A16, ISOFORM B-RELATED"/>
    <property type="match status" value="1"/>
</dbReference>
<evidence type="ECO:0000256" key="13">
    <source>
        <dbReference type="PIRSR" id="PIRSR602401-1"/>
    </source>
</evidence>
<name>A0A9N9MT12_9CUCU</name>
<dbReference type="FunFam" id="1.10.630.10:FF:000042">
    <property type="entry name" value="Cytochrome P450"/>
    <property type="match status" value="1"/>
</dbReference>
<dbReference type="Gene3D" id="1.10.630.10">
    <property type="entry name" value="Cytochrome P450"/>
    <property type="match status" value="1"/>
</dbReference>
<organism evidence="15 16">
    <name type="scientific">Ceutorhynchus assimilis</name>
    <name type="common">cabbage seed weevil</name>
    <dbReference type="NCBI Taxonomy" id="467358"/>
    <lineage>
        <taxon>Eukaryota</taxon>
        <taxon>Metazoa</taxon>
        <taxon>Ecdysozoa</taxon>
        <taxon>Arthropoda</taxon>
        <taxon>Hexapoda</taxon>
        <taxon>Insecta</taxon>
        <taxon>Pterygota</taxon>
        <taxon>Neoptera</taxon>
        <taxon>Endopterygota</taxon>
        <taxon>Coleoptera</taxon>
        <taxon>Polyphaga</taxon>
        <taxon>Cucujiformia</taxon>
        <taxon>Curculionidae</taxon>
        <taxon>Ceutorhynchinae</taxon>
        <taxon>Ceutorhynchus</taxon>
    </lineage>
</organism>
<evidence type="ECO:0000256" key="5">
    <source>
        <dbReference type="ARBA" id="ARBA00022617"/>
    </source>
</evidence>
<keyword evidence="7" id="KW-0256">Endoplasmic reticulum</keyword>
<dbReference type="InterPro" id="IPR001128">
    <property type="entry name" value="Cyt_P450"/>
</dbReference>
<dbReference type="PRINTS" id="PR00385">
    <property type="entry name" value="P450"/>
</dbReference>
<evidence type="ECO:0008006" key="17">
    <source>
        <dbReference type="Google" id="ProtNLM"/>
    </source>
</evidence>
<evidence type="ECO:0000256" key="4">
    <source>
        <dbReference type="ARBA" id="ARBA00010617"/>
    </source>
</evidence>
<evidence type="ECO:0000313" key="16">
    <source>
        <dbReference type="Proteomes" id="UP001152799"/>
    </source>
</evidence>
<evidence type="ECO:0000256" key="8">
    <source>
        <dbReference type="ARBA" id="ARBA00022848"/>
    </source>
</evidence>
<comment type="subcellular location">
    <subcellularLocation>
        <location evidence="3">Endoplasmic reticulum membrane</location>
        <topology evidence="3">Peripheral membrane protein</topology>
    </subcellularLocation>
    <subcellularLocation>
        <location evidence="2">Microsome membrane</location>
        <topology evidence="2">Peripheral membrane protein</topology>
    </subcellularLocation>
</comment>
<keyword evidence="8" id="KW-0492">Microsome</keyword>
<dbReference type="GO" id="GO:0004497">
    <property type="term" value="F:monooxygenase activity"/>
    <property type="evidence" value="ECO:0007669"/>
    <property type="project" value="UniProtKB-KW"/>
</dbReference>
<keyword evidence="11 14" id="KW-0503">Monooxygenase</keyword>
<dbReference type="PROSITE" id="PS00086">
    <property type="entry name" value="CYTOCHROME_P450"/>
    <property type="match status" value="1"/>
</dbReference>
<dbReference type="PRINTS" id="PR00463">
    <property type="entry name" value="EP450I"/>
</dbReference>
<evidence type="ECO:0000256" key="7">
    <source>
        <dbReference type="ARBA" id="ARBA00022824"/>
    </source>
</evidence>
<comment type="cofactor">
    <cofactor evidence="1 13">
        <name>heme</name>
        <dbReference type="ChEBI" id="CHEBI:30413"/>
    </cofactor>
</comment>
<gene>
    <name evidence="15" type="ORF">CEUTPL_LOCUS9789</name>
</gene>
<dbReference type="InterPro" id="IPR002401">
    <property type="entry name" value="Cyt_P450_E_grp-I"/>
</dbReference>
<evidence type="ECO:0000256" key="12">
    <source>
        <dbReference type="ARBA" id="ARBA00023136"/>
    </source>
</evidence>
<dbReference type="GO" id="GO:0020037">
    <property type="term" value="F:heme binding"/>
    <property type="evidence" value="ECO:0007669"/>
    <property type="project" value="InterPro"/>
</dbReference>
<proteinExistence type="inferred from homology"/>
<dbReference type="SUPFAM" id="SSF48264">
    <property type="entry name" value="Cytochrome P450"/>
    <property type="match status" value="1"/>
</dbReference>
<reference evidence="15" key="1">
    <citation type="submission" date="2022-01" db="EMBL/GenBank/DDBJ databases">
        <authorList>
            <person name="King R."/>
        </authorList>
    </citation>
    <scope>NUCLEOTIDE SEQUENCE</scope>
</reference>
<evidence type="ECO:0000256" key="2">
    <source>
        <dbReference type="ARBA" id="ARBA00004174"/>
    </source>
</evidence>
<dbReference type="Pfam" id="PF00067">
    <property type="entry name" value="p450"/>
    <property type="match status" value="1"/>
</dbReference>
<keyword evidence="5 13" id="KW-0349">Heme</keyword>
<accession>A0A9N9MT12</accession>
<dbReference type="OrthoDB" id="2789670at2759"/>
<feature type="binding site" description="axial binding residue" evidence="13">
    <location>
        <position position="434"/>
    </location>
    <ligand>
        <name>heme</name>
        <dbReference type="ChEBI" id="CHEBI:30413"/>
    </ligand>
    <ligandPart>
        <name>Fe</name>
        <dbReference type="ChEBI" id="CHEBI:18248"/>
    </ligandPart>
</feature>
<evidence type="ECO:0000256" key="11">
    <source>
        <dbReference type="ARBA" id="ARBA00023033"/>
    </source>
</evidence>
<evidence type="ECO:0000256" key="14">
    <source>
        <dbReference type="RuleBase" id="RU000461"/>
    </source>
</evidence>
<protein>
    <recommendedName>
        <fullName evidence="17">Cytochrome P450</fullName>
    </recommendedName>
</protein>
<dbReference type="AlphaFoldDB" id="A0A9N9MT12"/>
<dbReference type="GO" id="GO:0016705">
    <property type="term" value="F:oxidoreductase activity, acting on paired donors, with incorporation or reduction of molecular oxygen"/>
    <property type="evidence" value="ECO:0007669"/>
    <property type="project" value="InterPro"/>
</dbReference>
<sequence>MMWIFYIGSFFVTIYIFLKHKHCFWKRRGIAQIAPEFLYGNIKKAVQEKSSFSELHRTFYKQFKLQKVQHGGIYLFYRPSWVPIDLDLIKQMMTTDFEYFSSHGIYHHDNDWLSNNIFNLEGEHWKTVRSKLTPTFTSGKMKSMYVMLDKLSDRLETKIEEYCKKGQPVEIKEHAACFGVDAIATCFFGLETDCLNYPDNDFRRAGKSIVEPRPIKFVLECFANWNLLGKLGYRFFPQNVTDLFVKIVRESTEFRKNDGTPRNDYLGLLLQLKDNNQFTEQEIAANMLAIYAAGFDTSSSTTSYLLYELAKHQDVQDKVREEIWRIGKRNPNGKFTYDDLADMKYAEMCINETLRMYTPIPEVPRNSVKDYTIPGTNQVISKGILVTIPVWSIHHDPDYYPNPEQFNPDNFLPENKASRHEFSFFPFGGGPRLCIGYRFAMMQVKVNLIKQLRNYRFRLNPKAPEKISFHPITLTLTAKEDLLLDVSPF</sequence>
<evidence type="ECO:0000256" key="6">
    <source>
        <dbReference type="ARBA" id="ARBA00022723"/>
    </source>
</evidence>
<dbReference type="PANTHER" id="PTHR24292">
    <property type="entry name" value="CYTOCHROME P450"/>
    <property type="match status" value="1"/>
</dbReference>
<dbReference type="InterPro" id="IPR017972">
    <property type="entry name" value="Cyt_P450_CS"/>
</dbReference>
<keyword evidence="16" id="KW-1185">Reference proteome</keyword>
<dbReference type="GO" id="GO:0005506">
    <property type="term" value="F:iron ion binding"/>
    <property type="evidence" value="ECO:0007669"/>
    <property type="project" value="InterPro"/>
</dbReference>
<keyword evidence="9 14" id="KW-0560">Oxidoreductase</keyword>
<keyword evidence="10 13" id="KW-0408">Iron</keyword>
<dbReference type="Proteomes" id="UP001152799">
    <property type="component" value="Chromosome 5"/>
</dbReference>
<keyword evidence="6 13" id="KW-0479">Metal-binding</keyword>